<evidence type="ECO:0000256" key="4">
    <source>
        <dbReference type="PIRNR" id="PIRNR001123"/>
    </source>
</evidence>
<proteinExistence type="inferred from homology"/>
<evidence type="ECO:0000256" key="1">
    <source>
        <dbReference type="ARBA" id="ARBA00001947"/>
    </source>
</evidence>
<dbReference type="EMBL" id="AP024086">
    <property type="protein sequence ID" value="BCL62803.1"/>
    <property type="molecule type" value="Genomic_DNA"/>
</dbReference>
<dbReference type="AlphaFoldDB" id="A0A8D5FK11"/>
<comment type="similarity">
    <text evidence="4">Belongs to the peptidase M42 family.</text>
</comment>
<dbReference type="RefSeq" id="WP_228855115.1">
    <property type="nucleotide sequence ID" value="NZ_AP024086.1"/>
</dbReference>
<dbReference type="Pfam" id="PF01546">
    <property type="entry name" value="Peptidase_M20"/>
    <property type="match status" value="1"/>
</dbReference>
<protein>
    <recommendedName>
        <fullName evidence="5">Peptidase M20 dimerisation domain-containing protein</fullName>
    </recommendedName>
</protein>
<dbReference type="Proteomes" id="UP000826725">
    <property type="component" value="Chromosome"/>
</dbReference>
<reference evidence="6" key="1">
    <citation type="submission" date="2020-09" db="EMBL/GenBank/DDBJ databases">
        <title>Desulfogranum mesoprofundum gen. nov., sp. nov., a novel mesophilic, sulfate-reducing chemolithoautotroph isolated from a deep-sea hydrothermal vent chimney in the Suiyo Seamount.</title>
        <authorList>
            <person name="Hashimoto Y."/>
            <person name="Nakagawa S."/>
        </authorList>
    </citation>
    <scope>NUCLEOTIDE SEQUENCE</scope>
    <source>
        <strain evidence="6">KT2</strain>
    </source>
</reference>
<evidence type="ECO:0000313" key="6">
    <source>
        <dbReference type="EMBL" id="BCL62803.1"/>
    </source>
</evidence>
<dbReference type="InterPro" id="IPR002933">
    <property type="entry name" value="Peptidase_M20"/>
</dbReference>
<dbReference type="PANTHER" id="PTHR42994:SF2">
    <property type="entry name" value="PEPTIDASE"/>
    <property type="match status" value="1"/>
</dbReference>
<evidence type="ECO:0000256" key="2">
    <source>
        <dbReference type="ARBA" id="ARBA00022723"/>
    </source>
</evidence>
<dbReference type="GO" id="GO:0016787">
    <property type="term" value="F:hydrolase activity"/>
    <property type="evidence" value="ECO:0007669"/>
    <property type="project" value="UniProtKB-KW"/>
</dbReference>
<accession>A0A8D5FK11</accession>
<evidence type="ECO:0000256" key="3">
    <source>
        <dbReference type="ARBA" id="ARBA00022801"/>
    </source>
</evidence>
<evidence type="ECO:0000313" key="7">
    <source>
        <dbReference type="Proteomes" id="UP000826725"/>
    </source>
</evidence>
<organism evidence="6 7">
    <name type="scientific">Desulfomarina profundi</name>
    <dbReference type="NCBI Taxonomy" id="2772557"/>
    <lineage>
        <taxon>Bacteria</taxon>
        <taxon>Pseudomonadati</taxon>
        <taxon>Thermodesulfobacteriota</taxon>
        <taxon>Desulfobulbia</taxon>
        <taxon>Desulfobulbales</taxon>
        <taxon>Desulfobulbaceae</taxon>
        <taxon>Desulfomarina</taxon>
    </lineage>
</organism>
<feature type="domain" description="Peptidase M20 dimerisation" evidence="5">
    <location>
        <begin position="183"/>
        <end position="273"/>
    </location>
</feature>
<dbReference type="InterPro" id="IPR011650">
    <property type="entry name" value="Peptidase_M20_dimer"/>
</dbReference>
<dbReference type="PIRSF" id="PIRSF001123">
    <property type="entry name" value="PepA_GA"/>
    <property type="match status" value="1"/>
</dbReference>
<dbReference type="NCBIfam" id="TIGR01883">
    <property type="entry name" value="PepT-like"/>
    <property type="match status" value="1"/>
</dbReference>
<comment type="cofactor">
    <cofactor evidence="1">
        <name>Zn(2+)</name>
        <dbReference type="ChEBI" id="CHEBI:29105"/>
    </cofactor>
</comment>
<dbReference type="InterPro" id="IPR010162">
    <property type="entry name" value="PepT-like"/>
</dbReference>
<keyword evidence="3" id="KW-0378">Hydrolase</keyword>
<dbReference type="InterPro" id="IPR008007">
    <property type="entry name" value="Peptidase_M42"/>
</dbReference>
<keyword evidence="7" id="KW-1185">Reference proteome</keyword>
<keyword evidence="2" id="KW-0479">Metal-binding</keyword>
<gene>
    <name evidence="6" type="primary">yqjE</name>
    <name evidence="6" type="ORF">DGMP_34960</name>
</gene>
<name>A0A8D5FK11_9BACT</name>
<evidence type="ECO:0000259" key="5">
    <source>
        <dbReference type="Pfam" id="PF07687"/>
    </source>
</evidence>
<dbReference type="KEGG" id="dbk:DGMP_34960"/>
<sequence length="382" mass="41337">MKFEINKERLAATFTTLCEISSPSKNEAAVAAWLKEKFTELGADYIYEDGSAAKTGADCGNLIIRFDGHGDGEPFFFSCHMDTVQPGENVKVIRTGDIFTSAGDTVLGSDDKSGIAAIIEMITLLREQDIPHPTIEIIITTCEEIGLRGAKNLEFGKLQSTYGYALDSTGIDRVIYGAPAANRFSIKVRGIAAHAGLDPETGINALALAAQALDRIKVGRLDEESTRNFGLISGGVATNIVPECITIYGEVRSHSLEKLEKYTKEVITLFNEVVDSTPKKQQDGFLRPSVEWSVEEEYPVLALDRNAPVIKRIEQAAEKIGKKMEFLIAGGGSDANIYCGHGLPTAIVATGMDRVHTVDEQLDLNDCVSLTELICSLASVCP</sequence>
<dbReference type="PANTHER" id="PTHR42994">
    <property type="entry name" value="PEPTIDASE T"/>
    <property type="match status" value="1"/>
</dbReference>
<dbReference type="Pfam" id="PF07687">
    <property type="entry name" value="M20_dimer"/>
    <property type="match status" value="1"/>
</dbReference>